<dbReference type="OMA" id="ANYHVKK"/>
<dbReference type="OrthoDB" id="10263226at2759"/>
<dbReference type="PROSITE" id="PS00058">
    <property type="entry name" value="DNA_MISMATCH_REPAIR_1"/>
    <property type="match status" value="1"/>
</dbReference>
<keyword evidence="4" id="KW-0234">DNA repair</keyword>
<dbReference type="FunCoup" id="G8JRV1">
    <property type="interactions" value="735"/>
</dbReference>
<dbReference type="EMBL" id="CP002499">
    <property type="protein sequence ID" value="AET38870.1"/>
    <property type="molecule type" value="Genomic_DNA"/>
</dbReference>
<keyword evidence="3" id="KW-0227">DNA damage</keyword>
<dbReference type="GO" id="GO:0007131">
    <property type="term" value="P:reciprocal meiotic recombination"/>
    <property type="evidence" value="ECO:0007669"/>
    <property type="project" value="EnsemblFungi"/>
</dbReference>
<organism evidence="7 8">
    <name type="scientific">Eremothecium cymbalariae (strain CBS 270.75 / DBVPG 7215 / KCTC 17166 / NRRL Y-17582)</name>
    <name type="common">Yeast</name>
    <dbReference type="NCBI Taxonomy" id="931890"/>
    <lineage>
        <taxon>Eukaryota</taxon>
        <taxon>Fungi</taxon>
        <taxon>Dikarya</taxon>
        <taxon>Ascomycota</taxon>
        <taxon>Saccharomycotina</taxon>
        <taxon>Saccharomycetes</taxon>
        <taxon>Saccharomycetales</taxon>
        <taxon>Saccharomycetaceae</taxon>
        <taxon>Eremothecium</taxon>
    </lineage>
</organism>
<sequence>MIFLNHNRILMSAASRIKALDASVVNKIAAGEIIISPVNALKEMLENSIDAGATHVDVLIKEGGVRLLQIVDNGSGIMKDDLPILCERFTTSKLTTFEDLNKIQTYGFRGEALASISHIAKLTVITKTKDDTCAWKTSYKNGKITSDSKPTAGKDGTVIIVEDLFYNIPSRLRSLRSSAEEFAKILDVLCRYAIHTDNVGFSCKKFGESQFSLNVRSEATRQERIRSIFGSQVSNNLISLDMQDNREYGIVENSGKISNLNYNIKKGIPAIFFINHRLVSCDPLRRSLFQVYSNFLPKGSKPFIYLSLVIAPANVDVNVHPTKREVRFLHEDEIIECISNKVQEELQKIASSKSFKPGSLVTNKLISIDNASPGTSSTSMNSAISKIKRQENKLIRTDSSQTKITNFIRSSQPKIHASFSTSIRTKPKPLLESDENTEIVPRRGTPEEEGHETLVGQNCSNNSRIIKSLLHNTYEVVQRERIDVNLTSIKSLKETVDNETHKELTGVFADMTYIGIVDETRRLASIQHGLKLFLVDYGSLCNELFYQIGLTDFANFGKIYIHDELENKEGLLLSSLLSRIDNLSSTNMDEIIKRLWNMKEMLDEYYSIELKGGDDSIQDVRINCVPLLLKDYMPPLSKLPFFIYRMGTKVNWGSEKDCLDGILKQLALFYIPEIIEHVDQDDVSVTQEIRTQAVSKTEYLSTVLEQVIFPTIKRRLLAPKGLLKDVIEIANLPGLYKVFERC</sequence>
<dbReference type="SMART" id="SM01340">
    <property type="entry name" value="DNA_mis_repair"/>
    <property type="match status" value="1"/>
</dbReference>
<dbReference type="GO" id="GO:0140664">
    <property type="term" value="F:ATP-dependent DNA damage sensor activity"/>
    <property type="evidence" value="ECO:0007669"/>
    <property type="project" value="InterPro"/>
</dbReference>
<dbReference type="GO" id="GO:0032389">
    <property type="term" value="C:MutLalpha complex"/>
    <property type="evidence" value="ECO:0007669"/>
    <property type="project" value="EnsemblFungi"/>
</dbReference>
<evidence type="ECO:0000256" key="3">
    <source>
        <dbReference type="ARBA" id="ARBA00022763"/>
    </source>
</evidence>
<dbReference type="InterPro" id="IPR014721">
    <property type="entry name" value="Ribsml_uS5_D2-typ_fold_subgr"/>
</dbReference>
<dbReference type="Gene3D" id="3.30.565.10">
    <property type="entry name" value="Histidine kinase-like ATPase, C-terminal domain"/>
    <property type="match status" value="1"/>
</dbReference>
<dbReference type="GO" id="GO:0097587">
    <property type="term" value="C:MutLgamma complex"/>
    <property type="evidence" value="ECO:0007669"/>
    <property type="project" value="EnsemblFungi"/>
</dbReference>
<dbReference type="InterPro" id="IPR036890">
    <property type="entry name" value="HATPase_C_sf"/>
</dbReference>
<dbReference type="SUPFAM" id="SSF55874">
    <property type="entry name" value="ATPase domain of HSP90 chaperone/DNA topoisomerase II/histidine kinase"/>
    <property type="match status" value="1"/>
</dbReference>
<dbReference type="GeneID" id="11468943"/>
<reference evidence="8" key="1">
    <citation type="journal article" date="2012" name="G3 (Bethesda)">
        <title>Pichia sorbitophila, an interspecies yeast hybrid reveals early steps of genome resolution following polyploidization.</title>
        <authorList>
            <person name="Leh Louis V."/>
            <person name="Despons L."/>
            <person name="Friedrich A."/>
            <person name="Martin T."/>
            <person name="Durrens P."/>
            <person name="Casaregola S."/>
            <person name="Neuveglise C."/>
            <person name="Fairhead C."/>
            <person name="Marck C."/>
            <person name="Cruz J.A."/>
            <person name="Straub M.L."/>
            <person name="Kugler V."/>
            <person name="Sacerdot C."/>
            <person name="Uzunov Z."/>
            <person name="Thierry A."/>
            <person name="Weiss S."/>
            <person name="Bleykasten C."/>
            <person name="De Montigny J."/>
            <person name="Jacques N."/>
            <person name="Jung P."/>
            <person name="Lemaire M."/>
            <person name="Mallet S."/>
            <person name="Morel G."/>
            <person name="Richard G.F."/>
            <person name="Sarkar A."/>
            <person name="Savel G."/>
            <person name="Schacherer J."/>
            <person name="Seret M.L."/>
            <person name="Talla E."/>
            <person name="Samson G."/>
            <person name="Jubin C."/>
            <person name="Poulain J."/>
            <person name="Vacherie B."/>
            <person name="Barbe V."/>
            <person name="Pelletier E."/>
            <person name="Sherman D.J."/>
            <person name="Westhof E."/>
            <person name="Weissenbach J."/>
            <person name="Baret P.V."/>
            <person name="Wincker P."/>
            <person name="Gaillardin C."/>
            <person name="Dujon B."/>
            <person name="Souciet J.L."/>
        </authorList>
    </citation>
    <scope>NUCLEOTIDE SEQUENCE [LARGE SCALE GENOMIC DNA]</scope>
    <source>
        <strain evidence="8">CBS 270.75 / DBVPG 7215 / KCTC 17166 / NRRL Y-17582</strain>
    </source>
</reference>
<name>G8JRV1_ERECY</name>
<dbReference type="GO" id="GO:0000713">
    <property type="term" value="P:meiotic heteroduplex formation"/>
    <property type="evidence" value="ECO:0007669"/>
    <property type="project" value="EnsemblFungi"/>
</dbReference>
<dbReference type="GO" id="GO:0000710">
    <property type="term" value="P:meiotic mismatch repair"/>
    <property type="evidence" value="ECO:0007669"/>
    <property type="project" value="EnsemblFungi"/>
</dbReference>
<keyword evidence="5" id="KW-0539">Nucleus</keyword>
<evidence type="ECO:0000256" key="4">
    <source>
        <dbReference type="ARBA" id="ARBA00023204"/>
    </source>
</evidence>
<dbReference type="Pfam" id="PF13589">
    <property type="entry name" value="HATPase_c_3"/>
    <property type="match status" value="1"/>
</dbReference>
<comment type="subcellular location">
    <subcellularLocation>
        <location evidence="1">Nucleus</location>
    </subcellularLocation>
</comment>
<dbReference type="InterPro" id="IPR014762">
    <property type="entry name" value="DNA_mismatch_repair_CS"/>
</dbReference>
<dbReference type="Proteomes" id="UP000006790">
    <property type="component" value="Chromosome 3"/>
</dbReference>
<proteinExistence type="inferred from homology"/>
<dbReference type="PANTHER" id="PTHR10073">
    <property type="entry name" value="DNA MISMATCH REPAIR PROTEIN MLH, PMS, MUTL"/>
    <property type="match status" value="1"/>
</dbReference>
<dbReference type="RefSeq" id="XP_003645687.1">
    <property type="nucleotide sequence ID" value="XM_003645639.1"/>
</dbReference>
<keyword evidence="8" id="KW-1185">Reference proteome</keyword>
<dbReference type="STRING" id="931890.G8JRV1"/>
<evidence type="ECO:0000313" key="7">
    <source>
        <dbReference type="EMBL" id="AET38870.1"/>
    </source>
</evidence>
<dbReference type="NCBIfam" id="TIGR00585">
    <property type="entry name" value="mutl"/>
    <property type="match status" value="1"/>
</dbReference>
<dbReference type="FunFam" id="3.30.230.10:FF:000014">
    <property type="entry name" value="DNA mismatch repair protein Mlh1"/>
    <property type="match status" value="1"/>
</dbReference>
<accession>G8JRV1</accession>
<dbReference type="eggNOG" id="KOG1979">
    <property type="taxonomic scope" value="Eukaryota"/>
</dbReference>
<evidence type="ECO:0000256" key="1">
    <source>
        <dbReference type="ARBA" id="ARBA00004123"/>
    </source>
</evidence>
<protein>
    <recommendedName>
        <fullName evidence="6">DNA mismatch repair protein S5 domain-containing protein</fullName>
    </recommendedName>
</protein>
<dbReference type="InParanoid" id="G8JRV1"/>
<dbReference type="InterPro" id="IPR002099">
    <property type="entry name" value="MutL/Mlh/PMS"/>
</dbReference>
<dbReference type="Gene3D" id="3.30.230.10">
    <property type="match status" value="1"/>
</dbReference>
<dbReference type="HOGENOM" id="CLU_004131_2_0_1"/>
<dbReference type="GO" id="GO:0030983">
    <property type="term" value="F:mismatched DNA binding"/>
    <property type="evidence" value="ECO:0007669"/>
    <property type="project" value="InterPro"/>
</dbReference>
<dbReference type="AlphaFoldDB" id="G8JRV1"/>
<dbReference type="GO" id="GO:0016887">
    <property type="term" value="F:ATP hydrolysis activity"/>
    <property type="evidence" value="ECO:0007669"/>
    <property type="project" value="EnsemblFungi"/>
</dbReference>
<dbReference type="SUPFAM" id="SSF54211">
    <property type="entry name" value="Ribosomal protein S5 domain 2-like"/>
    <property type="match status" value="1"/>
</dbReference>
<dbReference type="InterPro" id="IPR013507">
    <property type="entry name" value="DNA_mismatch_S5_2-like"/>
</dbReference>
<evidence type="ECO:0000313" key="8">
    <source>
        <dbReference type="Proteomes" id="UP000006790"/>
    </source>
</evidence>
<evidence type="ECO:0000256" key="5">
    <source>
        <dbReference type="ARBA" id="ARBA00023242"/>
    </source>
</evidence>
<evidence type="ECO:0000256" key="2">
    <source>
        <dbReference type="ARBA" id="ARBA00006082"/>
    </source>
</evidence>
<dbReference type="GO" id="GO:0032390">
    <property type="term" value="C:MutLbeta complex"/>
    <property type="evidence" value="ECO:0007669"/>
    <property type="project" value="EnsemblFungi"/>
</dbReference>
<dbReference type="InterPro" id="IPR020568">
    <property type="entry name" value="Ribosomal_Su5_D2-typ_SF"/>
</dbReference>
<dbReference type="InterPro" id="IPR032189">
    <property type="entry name" value="Mlh1_C"/>
</dbReference>
<gene>
    <name evidence="7" type="ordered locus">Ecym_3383</name>
</gene>
<comment type="similarity">
    <text evidence="2">Belongs to the DNA mismatch repair MutL/HexB family.</text>
</comment>
<dbReference type="FunFam" id="3.30.565.10:FF:000079">
    <property type="entry name" value="DNA mismatch repair protein MLH"/>
    <property type="match status" value="1"/>
</dbReference>
<dbReference type="PANTHER" id="PTHR10073:SF12">
    <property type="entry name" value="DNA MISMATCH REPAIR PROTEIN MLH1"/>
    <property type="match status" value="1"/>
</dbReference>
<dbReference type="GO" id="GO:0005524">
    <property type="term" value="F:ATP binding"/>
    <property type="evidence" value="ECO:0007669"/>
    <property type="project" value="EnsemblFungi"/>
</dbReference>
<dbReference type="CDD" id="cd16926">
    <property type="entry name" value="HATPase_MutL-MLH-PMS-like"/>
    <property type="match status" value="1"/>
</dbReference>
<dbReference type="Pfam" id="PF16413">
    <property type="entry name" value="Mlh1_C"/>
    <property type="match status" value="1"/>
</dbReference>
<dbReference type="KEGG" id="erc:Ecym_3383"/>
<feature type="domain" description="DNA mismatch repair protein S5" evidence="6">
    <location>
        <begin position="225"/>
        <end position="347"/>
    </location>
</feature>
<dbReference type="Pfam" id="PF01119">
    <property type="entry name" value="DNA_mis_repair"/>
    <property type="match status" value="1"/>
</dbReference>
<dbReference type="CDD" id="cd03483">
    <property type="entry name" value="MutL_Trans_MLH1"/>
    <property type="match status" value="1"/>
</dbReference>
<dbReference type="InterPro" id="IPR038973">
    <property type="entry name" value="MutL/Mlh/Pms-like"/>
</dbReference>
<evidence type="ECO:0000259" key="6">
    <source>
        <dbReference type="SMART" id="SM01340"/>
    </source>
</evidence>